<keyword evidence="2" id="KW-1185">Reference proteome</keyword>
<dbReference type="EMBL" id="BMUU01000011">
    <property type="protein sequence ID" value="GGY54858.1"/>
    <property type="molecule type" value="Genomic_DNA"/>
</dbReference>
<sequence>MKVSGSALPSPEDRRLRRRLKKVRQTCEALLADWGMEHGCGIDELHGYLSAQNRRPIHLIPMPFPERHLFGLWLKLDDFDIIAYEKAASASHKEHIIAHELSHIAFAHRGSVEFDHSDTSQLFTDVEPAVVQSMLMRSRYSDDEEQEAETMASLILARATKRWLEPAWGVPAEAAEIVARIENGVGHADPS</sequence>
<protein>
    <recommendedName>
        <fullName evidence="3">IrrE N-terminal-like domain-containing protein</fullName>
    </recommendedName>
</protein>
<evidence type="ECO:0008006" key="3">
    <source>
        <dbReference type="Google" id="ProtNLM"/>
    </source>
</evidence>
<accession>A0ABQ3AIN4</accession>
<evidence type="ECO:0000313" key="1">
    <source>
        <dbReference type="EMBL" id="GGY54858.1"/>
    </source>
</evidence>
<organism evidence="1 2">
    <name type="scientific">Streptomyces xanthochromogenes</name>
    <dbReference type="NCBI Taxonomy" id="67384"/>
    <lineage>
        <taxon>Bacteria</taxon>
        <taxon>Bacillati</taxon>
        <taxon>Actinomycetota</taxon>
        <taxon>Actinomycetes</taxon>
        <taxon>Kitasatosporales</taxon>
        <taxon>Streptomycetaceae</taxon>
        <taxon>Streptomyces</taxon>
    </lineage>
</organism>
<gene>
    <name evidence="1" type="ORF">GCM10010326_56650</name>
</gene>
<dbReference type="GeneID" id="96293584"/>
<dbReference type="Proteomes" id="UP000600946">
    <property type="component" value="Unassembled WGS sequence"/>
</dbReference>
<proteinExistence type="predicted"/>
<reference evidence="2" key="1">
    <citation type="journal article" date="2019" name="Int. J. Syst. Evol. Microbiol.">
        <title>The Global Catalogue of Microorganisms (GCM) 10K type strain sequencing project: providing services to taxonomists for standard genome sequencing and annotation.</title>
        <authorList>
            <consortium name="The Broad Institute Genomics Platform"/>
            <consortium name="The Broad Institute Genome Sequencing Center for Infectious Disease"/>
            <person name="Wu L."/>
            <person name="Ma J."/>
        </authorList>
    </citation>
    <scope>NUCLEOTIDE SEQUENCE [LARGE SCALE GENOMIC DNA]</scope>
    <source>
        <strain evidence="2">JCM 4594</strain>
    </source>
</reference>
<name>A0ABQ3AIN4_9ACTN</name>
<evidence type="ECO:0000313" key="2">
    <source>
        <dbReference type="Proteomes" id="UP000600946"/>
    </source>
</evidence>
<dbReference type="RefSeq" id="WP_161247001.1">
    <property type="nucleotide sequence ID" value="NZ_BMUU01000011.1"/>
</dbReference>
<comment type="caution">
    <text evidence="1">The sequence shown here is derived from an EMBL/GenBank/DDBJ whole genome shotgun (WGS) entry which is preliminary data.</text>
</comment>